<dbReference type="InterPro" id="IPR000340">
    <property type="entry name" value="Dual-sp_phosphatase_cat-dom"/>
</dbReference>
<dbReference type="Pfam" id="PF00782">
    <property type="entry name" value="DSPc"/>
    <property type="match status" value="1"/>
</dbReference>
<reference evidence="2" key="1">
    <citation type="submission" date="2023-01" db="EMBL/GenBank/DDBJ databases">
        <authorList>
            <person name="Van Ghelder C."/>
            <person name="Rancurel C."/>
        </authorList>
    </citation>
    <scope>NUCLEOTIDE SEQUENCE</scope>
    <source>
        <strain evidence="2">CNCM I-4278</strain>
    </source>
</reference>
<dbReference type="PROSITE" id="PS50056">
    <property type="entry name" value="TYR_PHOSPHATASE_2"/>
    <property type="match status" value="1"/>
</dbReference>
<protein>
    <recommendedName>
        <fullName evidence="1">Tyrosine specific protein phosphatases domain-containing protein</fullName>
    </recommendedName>
</protein>
<dbReference type="GO" id="GO:1990444">
    <property type="term" value="F:F-box domain binding"/>
    <property type="evidence" value="ECO:0007669"/>
    <property type="project" value="TreeGrafter"/>
</dbReference>
<comment type="caution">
    <text evidence="2">The sequence shown here is derived from an EMBL/GenBank/DDBJ whole genome shotgun (WGS) entry which is preliminary data.</text>
</comment>
<dbReference type="PANTHER" id="PTHR46588:SF1">
    <property type="entry name" value="SERINE_THREONINE_TYROSINE-INTERACTING PROTEIN"/>
    <property type="match status" value="1"/>
</dbReference>
<dbReference type="EMBL" id="CAOQHR010000001">
    <property type="protein sequence ID" value="CAI6231255.1"/>
    <property type="molecule type" value="Genomic_DNA"/>
</dbReference>
<sequence>MAYHEKTAMSDAGLSHDARFEYSYRLPAVPRVTVPPPSNLSPSLRLRLEILNEQSDVELGFLQDVDVNQAIERDTMMDWSYARRRQAQMILPWLYLGPLAAAKDHAFLSDMGITMILAVRSSVNHMNGFLRAAGQFDHEIATIEAASYFELTGKFQDASKMINHHMASVWRKTSASGNPQLGKVLVFCESGNEKSAVVVAAYLMDTLEDIGYIKAMQVAQTQRFCINFDDAAKTCLQSHWDILSATRSVQKMRNDSLFFGQAGNAGLKPNTTHTHAVIPKRSFEQTDDNDLEMSDCVSPPDAQRFMGRDITPFQDG</sequence>
<dbReference type="PANTHER" id="PTHR46588">
    <property type="entry name" value="SERINE/THREONINE/TYROSINE-INTERACTING PROTEIN"/>
    <property type="match status" value="1"/>
</dbReference>
<dbReference type="InterPro" id="IPR052449">
    <property type="entry name" value="STYX-Interacting_Phosphatase"/>
</dbReference>
<dbReference type="SUPFAM" id="SSF52799">
    <property type="entry name" value="(Phosphotyrosine protein) phosphatases II"/>
    <property type="match status" value="1"/>
</dbReference>
<dbReference type="GO" id="GO:0005654">
    <property type="term" value="C:nucleoplasm"/>
    <property type="evidence" value="ECO:0007669"/>
    <property type="project" value="TreeGrafter"/>
</dbReference>
<organism evidence="2 3">
    <name type="scientific">Periconia digitata</name>
    <dbReference type="NCBI Taxonomy" id="1303443"/>
    <lineage>
        <taxon>Eukaryota</taxon>
        <taxon>Fungi</taxon>
        <taxon>Dikarya</taxon>
        <taxon>Ascomycota</taxon>
        <taxon>Pezizomycotina</taxon>
        <taxon>Dothideomycetes</taxon>
        <taxon>Pleosporomycetidae</taxon>
        <taxon>Pleosporales</taxon>
        <taxon>Massarineae</taxon>
        <taxon>Periconiaceae</taxon>
        <taxon>Periconia</taxon>
    </lineage>
</organism>
<dbReference type="CDD" id="cd14498">
    <property type="entry name" value="DSP"/>
    <property type="match status" value="1"/>
</dbReference>
<evidence type="ECO:0000313" key="3">
    <source>
        <dbReference type="Proteomes" id="UP001152607"/>
    </source>
</evidence>
<dbReference type="Gene3D" id="3.90.190.10">
    <property type="entry name" value="Protein tyrosine phosphatase superfamily"/>
    <property type="match status" value="1"/>
</dbReference>
<dbReference type="AlphaFoldDB" id="A0A9W4U3W3"/>
<dbReference type="GO" id="GO:0062026">
    <property type="term" value="P:negative regulation of SCF-dependent proteasomal ubiquitin-dependent catabolic process"/>
    <property type="evidence" value="ECO:0007669"/>
    <property type="project" value="TreeGrafter"/>
</dbReference>
<dbReference type="InterPro" id="IPR029021">
    <property type="entry name" value="Prot-tyrosine_phosphatase-like"/>
</dbReference>
<dbReference type="OrthoDB" id="10252009at2759"/>
<proteinExistence type="predicted"/>
<gene>
    <name evidence="2" type="ORF">PDIGIT_LOCUS223</name>
</gene>
<dbReference type="GO" id="GO:0005737">
    <property type="term" value="C:cytoplasm"/>
    <property type="evidence" value="ECO:0007669"/>
    <property type="project" value="TreeGrafter"/>
</dbReference>
<dbReference type="Proteomes" id="UP001152607">
    <property type="component" value="Unassembled WGS sequence"/>
</dbReference>
<dbReference type="GO" id="GO:0070372">
    <property type="term" value="P:regulation of ERK1 and ERK2 cascade"/>
    <property type="evidence" value="ECO:0007669"/>
    <property type="project" value="TreeGrafter"/>
</dbReference>
<dbReference type="InterPro" id="IPR000387">
    <property type="entry name" value="Tyr_Pase_dom"/>
</dbReference>
<name>A0A9W4U3W3_9PLEO</name>
<keyword evidence="3" id="KW-1185">Reference proteome</keyword>
<evidence type="ECO:0000313" key="2">
    <source>
        <dbReference type="EMBL" id="CAI6231255.1"/>
    </source>
</evidence>
<feature type="domain" description="Tyrosine specific protein phosphatases" evidence="1">
    <location>
        <begin position="156"/>
        <end position="223"/>
    </location>
</feature>
<evidence type="ECO:0000259" key="1">
    <source>
        <dbReference type="PROSITE" id="PS50056"/>
    </source>
</evidence>
<accession>A0A9W4U3W3</accession>